<gene>
    <name evidence="2" type="ORF">F6X38_07310</name>
</gene>
<organism evidence="2 3">
    <name type="scientific">Plantimonas leprariae</name>
    <dbReference type="NCBI Taxonomy" id="2615207"/>
    <lineage>
        <taxon>Bacteria</taxon>
        <taxon>Pseudomonadati</taxon>
        <taxon>Pseudomonadota</taxon>
        <taxon>Alphaproteobacteria</taxon>
        <taxon>Hyphomicrobiales</taxon>
        <taxon>Aurantimonadaceae</taxon>
        <taxon>Plantimonas</taxon>
    </lineage>
</organism>
<evidence type="ECO:0000313" key="2">
    <source>
        <dbReference type="EMBL" id="KAB0680791.1"/>
    </source>
</evidence>
<evidence type="ECO:0000256" key="1">
    <source>
        <dbReference type="SAM" id="Phobius"/>
    </source>
</evidence>
<dbReference type="Proteomes" id="UP000432089">
    <property type="component" value="Unassembled WGS sequence"/>
</dbReference>
<proteinExistence type="predicted"/>
<dbReference type="InterPro" id="IPR010331">
    <property type="entry name" value="ExoD"/>
</dbReference>
<keyword evidence="1" id="KW-0472">Membrane</keyword>
<keyword evidence="3" id="KW-1185">Reference proteome</keyword>
<comment type="caution">
    <text evidence="2">The sequence shown here is derived from an EMBL/GenBank/DDBJ whole genome shotgun (WGS) entry which is preliminary data.</text>
</comment>
<feature type="transmembrane region" description="Helical" evidence="1">
    <location>
        <begin position="44"/>
        <end position="77"/>
    </location>
</feature>
<dbReference type="AlphaFoldDB" id="A0A7V7TX12"/>
<evidence type="ECO:0000313" key="3">
    <source>
        <dbReference type="Proteomes" id="UP000432089"/>
    </source>
</evidence>
<accession>A0A7V7TX12</accession>
<keyword evidence="1" id="KW-1133">Transmembrane helix</keyword>
<protein>
    <submittedName>
        <fullName evidence="2">Exopolysaccharide biosynthesis protein</fullName>
    </submittedName>
</protein>
<reference evidence="2 3" key="1">
    <citation type="submission" date="2019-09" db="EMBL/GenBank/DDBJ databases">
        <title>YIM 132180 draft genome.</title>
        <authorList>
            <person name="Zhang K."/>
        </authorList>
    </citation>
    <scope>NUCLEOTIDE SEQUENCE [LARGE SCALE GENOMIC DNA]</scope>
    <source>
        <strain evidence="2 3">YIM 132180</strain>
    </source>
</reference>
<sequence length="210" mass="22576">MDDGALPPPPAKRTLADILEAMAADETRARVSVADLVMALQDRAFGALMLIFAIPNALPAIPGTSAILGAPLVILAAQLSFGRSPWLPGVIANRSMPRADFETMITRVVPWIQRAEKLLRPRLTVLVRAPSEYLIGIACLLMAIVLFLPIPLGNMLPAIAICFFSLALLEQDGVWALLGLLLTALSIAVLGLMGAFVFEGFSLLFERLFT</sequence>
<name>A0A7V7TX12_9HYPH</name>
<dbReference type="Pfam" id="PF06055">
    <property type="entry name" value="ExoD"/>
    <property type="match status" value="1"/>
</dbReference>
<keyword evidence="1" id="KW-0812">Transmembrane</keyword>
<feature type="transmembrane region" description="Helical" evidence="1">
    <location>
        <begin position="174"/>
        <end position="198"/>
    </location>
</feature>
<dbReference type="PANTHER" id="PTHR41795:SF1">
    <property type="entry name" value="EXOPOLYSACCHARIDE SYNTHESIS PROTEIN"/>
    <property type="match status" value="1"/>
</dbReference>
<dbReference type="PIRSF" id="PIRSF033239">
    <property type="entry name" value="ExoD"/>
    <property type="match status" value="1"/>
</dbReference>
<dbReference type="RefSeq" id="WP_150968943.1">
    <property type="nucleotide sequence ID" value="NZ_VZDO01000004.1"/>
</dbReference>
<feature type="transmembrane region" description="Helical" evidence="1">
    <location>
        <begin position="135"/>
        <end position="168"/>
    </location>
</feature>
<dbReference type="EMBL" id="VZDO01000004">
    <property type="protein sequence ID" value="KAB0680791.1"/>
    <property type="molecule type" value="Genomic_DNA"/>
</dbReference>
<dbReference type="PANTHER" id="PTHR41795">
    <property type="entry name" value="EXOPOLYSACCHARIDE SYNTHESIS PROTEIN"/>
    <property type="match status" value="1"/>
</dbReference>